<dbReference type="InterPro" id="IPR052210">
    <property type="entry name" value="LysM1-like"/>
</dbReference>
<gene>
    <name evidence="4" type="ORF">D9758_011375</name>
</gene>
<evidence type="ECO:0000259" key="3">
    <source>
        <dbReference type="PROSITE" id="PS51782"/>
    </source>
</evidence>
<feature type="domain" description="LysM" evidence="3">
    <location>
        <begin position="73"/>
        <end position="120"/>
    </location>
</feature>
<keyword evidence="2" id="KW-0843">Virulence</keyword>
<dbReference type="InterPro" id="IPR018392">
    <property type="entry name" value="LysM"/>
</dbReference>
<accession>A0A8H5G8B0</accession>
<dbReference type="PANTHER" id="PTHR34997">
    <property type="entry name" value="AM15"/>
    <property type="match status" value="1"/>
</dbReference>
<evidence type="ECO:0000256" key="1">
    <source>
        <dbReference type="ARBA" id="ARBA00022669"/>
    </source>
</evidence>
<dbReference type="CDD" id="cd00118">
    <property type="entry name" value="LysM"/>
    <property type="match status" value="1"/>
</dbReference>
<dbReference type="PROSITE" id="PS51782">
    <property type="entry name" value="LYSM"/>
    <property type="match status" value="1"/>
</dbReference>
<dbReference type="EMBL" id="JAACJM010000044">
    <property type="protein sequence ID" value="KAF5360198.1"/>
    <property type="molecule type" value="Genomic_DNA"/>
</dbReference>
<dbReference type="Pfam" id="PF01476">
    <property type="entry name" value="LysM"/>
    <property type="match status" value="1"/>
</dbReference>
<comment type="caution">
    <text evidence="4">The sequence shown here is derived from an EMBL/GenBank/DDBJ whole genome shotgun (WGS) entry which is preliminary data.</text>
</comment>
<dbReference type="AlphaFoldDB" id="A0A8H5G8B0"/>
<evidence type="ECO:0000313" key="4">
    <source>
        <dbReference type="EMBL" id="KAF5360198.1"/>
    </source>
</evidence>
<keyword evidence="1" id="KW-0147">Chitin-binding</keyword>
<reference evidence="4 5" key="1">
    <citation type="journal article" date="2020" name="ISME J.">
        <title>Uncovering the hidden diversity of litter-decomposition mechanisms in mushroom-forming fungi.</title>
        <authorList>
            <person name="Floudas D."/>
            <person name="Bentzer J."/>
            <person name="Ahren D."/>
            <person name="Johansson T."/>
            <person name="Persson P."/>
            <person name="Tunlid A."/>
        </authorList>
    </citation>
    <scope>NUCLEOTIDE SEQUENCE [LARGE SCALE GENOMIC DNA]</scope>
    <source>
        <strain evidence="4 5">CBS 291.85</strain>
    </source>
</reference>
<protein>
    <recommendedName>
        <fullName evidence="3">LysM domain-containing protein</fullName>
    </recommendedName>
</protein>
<dbReference type="InterPro" id="IPR036779">
    <property type="entry name" value="LysM_dom_sf"/>
</dbReference>
<evidence type="ECO:0000313" key="5">
    <source>
        <dbReference type="Proteomes" id="UP000559256"/>
    </source>
</evidence>
<dbReference type="GO" id="GO:0008061">
    <property type="term" value="F:chitin binding"/>
    <property type="evidence" value="ECO:0007669"/>
    <property type="project" value="UniProtKB-KW"/>
</dbReference>
<organism evidence="4 5">
    <name type="scientific">Tetrapyrgos nigripes</name>
    <dbReference type="NCBI Taxonomy" id="182062"/>
    <lineage>
        <taxon>Eukaryota</taxon>
        <taxon>Fungi</taxon>
        <taxon>Dikarya</taxon>
        <taxon>Basidiomycota</taxon>
        <taxon>Agaricomycotina</taxon>
        <taxon>Agaricomycetes</taxon>
        <taxon>Agaricomycetidae</taxon>
        <taxon>Agaricales</taxon>
        <taxon>Marasmiineae</taxon>
        <taxon>Marasmiaceae</taxon>
        <taxon>Tetrapyrgos</taxon>
    </lineage>
</organism>
<proteinExistence type="predicted"/>
<dbReference type="OrthoDB" id="5985073at2759"/>
<name>A0A8H5G8B0_9AGAR</name>
<evidence type="ECO:0000256" key="2">
    <source>
        <dbReference type="ARBA" id="ARBA00023026"/>
    </source>
</evidence>
<sequence length="170" mass="17910">MNPIKRRKSSADFLSGIIDVLPSPAPQIRHLLTLHYIPQLEVNMFSFICLSVLVATLALATSSNAQSQAQCARNYTVHLGDICDGISAAQHTSTFQLANANQGVINADCSNLAAGMPLCLGDLGKDCSTVTVVQSGVGCATIADNAGIPLDTLLHNNPNVNADCTNIYEL</sequence>
<dbReference type="Proteomes" id="UP000559256">
    <property type="component" value="Unassembled WGS sequence"/>
</dbReference>
<dbReference type="PANTHER" id="PTHR34997:SF1">
    <property type="entry name" value="PEPTIDOGLYCAN-BINDING LYSIN DOMAIN"/>
    <property type="match status" value="1"/>
</dbReference>
<dbReference type="Gene3D" id="3.10.350.10">
    <property type="entry name" value="LysM domain"/>
    <property type="match status" value="2"/>
</dbReference>
<keyword evidence="5" id="KW-1185">Reference proteome</keyword>